<name>A0A246G9K6_9FLAO</name>
<feature type="domain" description="Glycosyltransferase 2-like" evidence="1">
    <location>
        <begin position="29"/>
        <end position="130"/>
    </location>
</feature>
<dbReference type="SUPFAM" id="SSF53448">
    <property type="entry name" value="Nucleotide-diphospho-sugar transferases"/>
    <property type="match status" value="1"/>
</dbReference>
<evidence type="ECO:0000313" key="2">
    <source>
        <dbReference type="EMBL" id="OWP76306.1"/>
    </source>
</evidence>
<dbReference type="EMBL" id="MTCY01000028">
    <property type="protein sequence ID" value="OWP76306.1"/>
    <property type="molecule type" value="Genomic_DNA"/>
</dbReference>
<evidence type="ECO:0000259" key="1">
    <source>
        <dbReference type="Pfam" id="PF00535"/>
    </source>
</evidence>
<protein>
    <recommendedName>
        <fullName evidence="1">Glycosyltransferase 2-like domain-containing protein</fullName>
    </recommendedName>
</protein>
<sequence length="270" mass="31566">MYIGDIEILVSTVNRKSLDFLYKMFPDFPKNEYKILIVNQYSSEDLKLNSDFKNIRIINSKTLGSSKNRNIALENAIGKIIVFADDDIVYPENFSKILVKAYSENNTEVIFFKANKNSTTSLKKYSTRKISNLGILKILSFGTIEITMNLEKIKERGNFLLFDENFGINAIYKLGEEPIFLMDLKNKGCHFTFIPEILVYHEEDNSYDKLSINEKYFYFGAIYTRIFKYWFYLFIIIKIGYDLKDKKINVSNIYNLLNIALKGRKSFLSN</sequence>
<gene>
    <name evidence="2" type="ORF">BWK62_09970</name>
</gene>
<dbReference type="InterPro" id="IPR029044">
    <property type="entry name" value="Nucleotide-diphossugar_trans"/>
</dbReference>
<dbReference type="InterPro" id="IPR001173">
    <property type="entry name" value="Glyco_trans_2-like"/>
</dbReference>
<evidence type="ECO:0000313" key="3">
    <source>
        <dbReference type="Proteomes" id="UP000198034"/>
    </source>
</evidence>
<comment type="caution">
    <text evidence="2">The sequence shown here is derived from an EMBL/GenBank/DDBJ whole genome shotgun (WGS) entry which is preliminary data.</text>
</comment>
<reference evidence="2 3" key="1">
    <citation type="journal article" date="2017" name="Infect. Genet. Evol.">
        <title>Comparative genome analysis of fish pathogen Flavobacterium columnare reveals extensive sequence diversity within the species.</title>
        <authorList>
            <person name="Kayansamruaj P."/>
            <person name="Dong H.T."/>
            <person name="Hirono I."/>
            <person name="Kondo H."/>
            <person name="Senapin S."/>
            <person name="Rodkhum C."/>
        </authorList>
    </citation>
    <scope>NUCLEOTIDE SEQUENCE [LARGE SCALE GENOMIC DNA]</scope>
    <source>
        <strain evidence="2 3">1214</strain>
    </source>
</reference>
<dbReference type="CDD" id="cd00761">
    <property type="entry name" value="Glyco_tranf_GTA_type"/>
    <property type="match status" value="1"/>
</dbReference>
<dbReference type="Gene3D" id="3.90.550.10">
    <property type="entry name" value="Spore Coat Polysaccharide Biosynthesis Protein SpsA, Chain A"/>
    <property type="match status" value="1"/>
</dbReference>
<proteinExistence type="predicted"/>
<accession>A0A246G9K6</accession>
<dbReference type="Proteomes" id="UP000198034">
    <property type="component" value="Unassembled WGS sequence"/>
</dbReference>
<organism evidence="2 3">
    <name type="scientific">Flavobacterium columnare</name>
    <dbReference type="NCBI Taxonomy" id="996"/>
    <lineage>
        <taxon>Bacteria</taxon>
        <taxon>Pseudomonadati</taxon>
        <taxon>Bacteroidota</taxon>
        <taxon>Flavobacteriia</taxon>
        <taxon>Flavobacteriales</taxon>
        <taxon>Flavobacteriaceae</taxon>
        <taxon>Flavobacterium</taxon>
    </lineage>
</organism>
<dbReference type="Pfam" id="PF00535">
    <property type="entry name" value="Glycos_transf_2"/>
    <property type="match status" value="1"/>
</dbReference>
<dbReference type="AlphaFoldDB" id="A0A246G9K6"/>